<evidence type="ECO:0000256" key="1">
    <source>
        <dbReference type="ARBA" id="ARBA00004141"/>
    </source>
</evidence>
<dbReference type="RefSeq" id="WP_086434941.1">
    <property type="nucleotide sequence ID" value="NZ_FXWH01000002.1"/>
</dbReference>
<dbReference type="GO" id="GO:0005262">
    <property type="term" value="F:calcium channel activity"/>
    <property type="evidence" value="ECO:0007669"/>
    <property type="project" value="TreeGrafter"/>
</dbReference>
<dbReference type="EMBL" id="FXWH01000002">
    <property type="protein sequence ID" value="SMQ79873.1"/>
    <property type="molecule type" value="Genomic_DNA"/>
</dbReference>
<dbReference type="GO" id="GO:0005886">
    <property type="term" value="C:plasma membrane"/>
    <property type="evidence" value="ECO:0007669"/>
    <property type="project" value="TreeGrafter"/>
</dbReference>
<dbReference type="PANTHER" id="PTHR10846:SF8">
    <property type="entry name" value="INNER MEMBRANE PROTEIN YRBG"/>
    <property type="match status" value="1"/>
</dbReference>
<evidence type="ECO:0000313" key="7">
    <source>
        <dbReference type="EMBL" id="SMQ79873.1"/>
    </source>
</evidence>
<evidence type="ECO:0000256" key="2">
    <source>
        <dbReference type="ARBA" id="ARBA00022692"/>
    </source>
</evidence>
<name>A0A1Y6G0V7_9GAMM</name>
<keyword evidence="2 5" id="KW-0812">Transmembrane</keyword>
<dbReference type="Proteomes" id="UP000194450">
    <property type="component" value="Unassembled WGS sequence"/>
</dbReference>
<feature type="transmembrane region" description="Helical" evidence="5">
    <location>
        <begin position="225"/>
        <end position="243"/>
    </location>
</feature>
<reference evidence="8" key="1">
    <citation type="submission" date="2017-04" db="EMBL/GenBank/DDBJ databases">
        <authorList>
            <person name="Varghese N."/>
            <person name="Submissions S."/>
        </authorList>
    </citation>
    <scope>NUCLEOTIDE SEQUENCE [LARGE SCALE GENOMIC DNA]</scope>
</reference>
<evidence type="ECO:0000256" key="3">
    <source>
        <dbReference type="ARBA" id="ARBA00022989"/>
    </source>
</evidence>
<comment type="subcellular location">
    <subcellularLocation>
        <location evidence="1">Membrane</location>
        <topology evidence="1">Multi-pass membrane protein</topology>
    </subcellularLocation>
</comment>
<feature type="domain" description="Sodium/calcium exchanger membrane region" evidence="6">
    <location>
        <begin position="15"/>
        <end position="134"/>
    </location>
</feature>
<feature type="domain" description="Sodium/calcium exchanger membrane region" evidence="6">
    <location>
        <begin position="199"/>
        <end position="342"/>
    </location>
</feature>
<dbReference type="PANTHER" id="PTHR10846">
    <property type="entry name" value="SODIUM/POTASSIUM/CALCIUM EXCHANGER"/>
    <property type="match status" value="1"/>
</dbReference>
<keyword evidence="8" id="KW-1185">Reference proteome</keyword>
<protein>
    <submittedName>
        <fullName evidence="7">Cation:H+ antiporter</fullName>
    </submittedName>
</protein>
<feature type="transmembrane region" description="Helical" evidence="5">
    <location>
        <begin position="78"/>
        <end position="97"/>
    </location>
</feature>
<keyword evidence="4 5" id="KW-0472">Membrane</keyword>
<evidence type="ECO:0000313" key="8">
    <source>
        <dbReference type="Proteomes" id="UP000194450"/>
    </source>
</evidence>
<dbReference type="Pfam" id="PF01699">
    <property type="entry name" value="Na_Ca_ex"/>
    <property type="match status" value="2"/>
</dbReference>
<dbReference type="InterPro" id="IPR044880">
    <property type="entry name" value="NCX_ion-bd_dom_sf"/>
</dbReference>
<feature type="transmembrane region" description="Helical" evidence="5">
    <location>
        <begin position="109"/>
        <end position="132"/>
    </location>
</feature>
<feature type="transmembrane region" description="Helical" evidence="5">
    <location>
        <begin position="326"/>
        <end position="345"/>
    </location>
</feature>
<feature type="transmembrane region" description="Helical" evidence="5">
    <location>
        <begin position="12"/>
        <end position="33"/>
    </location>
</feature>
<feature type="transmembrane region" description="Helical" evidence="5">
    <location>
        <begin position="138"/>
        <end position="156"/>
    </location>
</feature>
<evidence type="ECO:0000259" key="6">
    <source>
        <dbReference type="Pfam" id="PF01699"/>
    </source>
</evidence>
<dbReference type="Gene3D" id="1.20.1420.30">
    <property type="entry name" value="NCX, central ion-binding region"/>
    <property type="match status" value="2"/>
</dbReference>
<evidence type="ECO:0000256" key="5">
    <source>
        <dbReference type="SAM" id="Phobius"/>
    </source>
</evidence>
<dbReference type="InterPro" id="IPR004481">
    <property type="entry name" value="K/Na/Ca-exchanger"/>
</dbReference>
<feature type="transmembrane region" description="Helical" evidence="5">
    <location>
        <begin position="45"/>
        <end position="72"/>
    </location>
</feature>
<dbReference type="GO" id="GO:0006874">
    <property type="term" value="P:intracellular calcium ion homeostasis"/>
    <property type="evidence" value="ECO:0007669"/>
    <property type="project" value="TreeGrafter"/>
</dbReference>
<evidence type="ECO:0000256" key="4">
    <source>
        <dbReference type="ARBA" id="ARBA00023136"/>
    </source>
</evidence>
<gene>
    <name evidence="7" type="ORF">SAMN06297229_1799</name>
</gene>
<proteinExistence type="predicted"/>
<dbReference type="OrthoDB" id="153124at2"/>
<dbReference type="GO" id="GO:0008273">
    <property type="term" value="F:calcium, potassium:sodium antiporter activity"/>
    <property type="evidence" value="ECO:0007669"/>
    <property type="project" value="TreeGrafter"/>
</dbReference>
<dbReference type="InterPro" id="IPR004837">
    <property type="entry name" value="NaCa_Exmemb"/>
</dbReference>
<sequence>MSLLNPDSWTLFQAISVFSLCALVIAVAGTRITRVVDQLADRTGIGEAAAGAVLLGASTSIGGSVLSVTAAWNGHAELAVSNALGGIAVQTFFLALADMAYRKANLEHAAASVPNMMQNGLLISLLGFILLAPFTPEFTVWGIHPITPLLFGFYIYGIRLVRGSQEEPMWTAVSTSDTLEDVPDDTRKMPSLPQLWMEFTLLFLVLGITGWLLEPSATTIAAEAGISHTVIGVLLTAVCTSIPELVTSIAAVRRGALTLAVGGIIGGNAFDTLFTAASDVAYRDGSIYHQMSDDALFWVSLTMVMSGVLMMGLIRRERQGLARIGLESVSILVLYAAGVAILVSGA</sequence>
<keyword evidence="3 5" id="KW-1133">Transmembrane helix</keyword>
<accession>A0A1Y6G0V7</accession>
<feature type="transmembrane region" description="Helical" evidence="5">
    <location>
        <begin position="255"/>
        <end position="275"/>
    </location>
</feature>
<organism evidence="7 8">
    <name type="scientific">Pseudidiomarina planktonica</name>
    <dbReference type="NCBI Taxonomy" id="1323738"/>
    <lineage>
        <taxon>Bacteria</taxon>
        <taxon>Pseudomonadati</taxon>
        <taxon>Pseudomonadota</taxon>
        <taxon>Gammaproteobacteria</taxon>
        <taxon>Alteromonadales</taxon>
        <taxon>Idiomarinaceae</taxon>
        <taxon>Pseudidiomarina</taxon>
    </lineage>
</organism>
<dbReference type="AlphaFoldDB" id="A0A1Y6G0V7"/>
<feature type="transmembrane region" description="Helical" evidence="5">
    <location>
        <begin position="295"/>
        <end position="314"/>
    </location>
</feature>
<feature type="transmembrane region" description="Helical" evidence="5">
    <location>
        <begin position="195"/>
        <end position="213"/>
    </location>
</feature>